<feature type="region of interest" description="Disordered" evidence="2">
    <location>
        <begin position="34"/>
        <end position="53"/>
    </location>
</feature>
<evidence type="ECO:0000256" key="2">
    <source>
        <dbReference type="SAM" id="MobiDB-lite"/>
    </source>
</evidence>
<organism evidence="4 5">
    <name type="scientific">Trichostrongylus colubriformis</name>
    <name type="common">Black scour worm</name>
    <dbReference type="NCBI Taxonomy" id="6319"/>
    <lineage>
        <taxon>Eukaryota</taxon>
        <taxon>Metazoa</taxon>
        <taxon>Ecdysozoa</taxon>
        <taxon>Nematoda</taxon>
        <taxon>Chromadorea</taxon>
        <taxon>Rhabditida</taxon>
        <taxon>Rhabditina</taxon>
        <taxon>Rhabditomorpha</taxon>
        <taxon>Strongyloidea</taxon>
        <taxon>Trichostrongylidae</taxon>
        <taxon>Trichostrongylus</taxon>
    </lineage>
</organism>
<evidence type="ECO:0000313" key="5">
    <source>
        <dbReference type="Proteomes" id="UP001331761"/>
    </source>
</evidence>
<dbReference type="Gene3D" id="4.10.60.10">
    <property type="entry name" value="Zinc finger, CCHC-type"/>
    <property type="match status" value="1"/>
</dbReference>
<keyword evidence="1" id="KW-0863">Zinc-finger</keyword>
<gene>
    <name evidence="4" type="ORF">GCK32_014289</name>
</gene>
<protein>
    <submittedName>
        <fullName evidence="4">Zinc knuckle</fullName>
    </submittedName>
</protein>
<dbReference type="GO" id="GO:0008270">
    <property type="term" value="F:zinc ion binding"/>
    <property type="evidence" value="ECO:0007669"/>
    <property type="project" value="UniProtKB-KW"/>
</dbReference>
<dbReference type="InterPro" id="IPR036875">
    <property type="entry name" value="Znf_CCHC_sf"/>
</dbReference>
<keyword evidence="5" id="KW-1185">Reference proteome</keyword>
<dbReference type="GO" id="GO:0003676">
    <property type="term" value="F:nucleic acid binding"/>
    <property type="evidence" value="ECO:0007669"/>
    <property type="project" value="InterPro"/>
</dbReference>
<keyword evidence="1" id="KW-0479">Metal-binding</keyword>
<feature type="domain" description="CCHC-type" evidence="3">
    <location>
        <begin position="214"/>
        <end position="229"/>
    </location>
</feature>
<dbReference type="EMBL" id="WIXE01001117">
    <property type="protein sequence ID" value="KAK5985977.1"/>
    <property type="molecule type" value="Genomic_DNA"/>
</dbReference>
<evidence type="ECO:0000259" key="3">
    <source>
        <dbReference type="PROSITE" id="PS50158"/>
    </source>
</evidence>
<sequence length="231" mass="26670">MEGMEPMDVEHQETRATRMLGDKDIAAIIAAIKEQPGSSAPAQVPTPNPTFGRKGYASQYEFNDSVMKKLSNINKVGMRKDDEELLQSAMDLIKVRNETLKIADKHPGVFSFLDSKKQAEAVKSSDPFLSEFLEQVHKEEKTAKKKGPPISETSFQPFRKRDSVWRPDSRSFSYTSRFRPYQLMERHGFKHSYAPRVPYSKYRKDRPERPRSACFICGHEGHWRDECPRKK</sequence>
<evidence type="ECO:0000256" key="1">
    <source>
        <dbReference type="PROSITE-ProRule" id="PRU00047"/>
    </source>
</evidence>
<dbReference type="SMART" id="SM00343">
    <property type="entry name" value="ZnF_C2HC"/>
    <property type="match status" value="1"/>
</dbReference>
<dbReference type="Proteomes" id="UP001331761">
    <property type="component" value="Unassembled WGS sequence"/>
</dbReference>
<feature type="region of interest" description="Disordered" evidence="2">
    <location>
        <begin position="138"/>
        <end position="158"/>
    </location>
</feature>
<accession>A0AAN8G2I5</accession>
<keyword evidence="1" id="KW-0862">Zinc</keyword>
<proteinExistence type="predicted"/>
<reference evidence="4 5" key="1">
    <citation type="submission" date="2019-10" db="EMBL/GenBank/DDBJ databases">
        <title>Assembly and Annotation for the nematode Trichostrongylus colubriformis.</title>
        <authorList>
            <person name="Martin J."/>
        </authorList>
    </citation>
    <scope>NUCLEOTIDE SEQUENCE [LARGE SCALE GENOMIC DNA]</scope>
    <source>
        <strain evidence="4">G859</strain>
        <tissue evidence="4">Whole worm</tissue>
    </source>
</reference>
<dbReference type="SUPFAM" id="SSF57756">
    <property type="entry name" value="Retrovirus zinc finger-like domains"/>
    <property type="match status" value="1"/>
</dbReference>
<dbReference type="GO" id="GO:0019899">
    <property type="term" value="F:enzyme binding"/>
    <property type="evidence" value="ECO:0007669"/>
    <property type="project" value="UniProtKB-ARBA"/>
</dbReference>
<dbReference type="AlphaFoldDB" id="A0AAN8G2I5"/>
<dbReference type="InterPro" id="IPR001878">
    <property type="entry name" value="Znf_CCHC"/>
</dbReference>
<dbReference type="GO" id="GO:0005737">
    <property type="term" value="C:cytoplasm"/>
    <property type="evidence" value="ECO:0007669"/>
    <property type="project" value="UniProtKB-ARBA"/>
</dbReference>
<comment type="caution">
    <text evidence="4">The sequence shown here is derived from an EMBL/GenBank/DDBJ whole genome shotgun (WGS) entry which is preliminary data.</text>
</comment>
<evidence type="ECO:0000313" key="4">
    <source>
        <dbReference type="EMBL" id="KAK5985977.1"/>
    </source>
</evidence>
<dbReference type="PROSITE" id="PS50158">
    <property type="entry name" value="ZF_CCHC"/>
    <property type="match status" value="1"/>
</dbReference>
<name>A0AAN8G2I5_TRICO</name>